<evidence type="ECO:0000313" key="3">
    <source>
        <dbReference type="Proteomes" id="UP000585437"/>
    </source>
</evidence>
<organism evidence="2 3">
    <name type="scientific">Rhizobium soli</name>
    <dbReference type="NCBI Taxonomy" id="424798"/>
    <lineage>
        <taxon>Bacteria</taxon>
        <taxon>Pseudomonadati</taxon>
        <taxon>Pseudomonadota</taxon>
        <taxon>Alphaproteobacteria</taxon>
        <taxon>Hyphomicrobiales</taxon>
        <taxon>Rhizobiaceae</taxon>
        <taxon>Rhizobium/Agrobacterium group</taxon>
        <taxon>Rhizobium</taxon>
    </lineage>
</organism>
<dbReference type="Pfam" id="PF18014">
    <property type="entry name" value="Acetyltransf_18"/>
    <property type="match status" value="1"/>
</dbReference>
<dbReference type="CDD" id="cd04301">
    <property type="entry name" value="NAT_SF"/>
    <property type="match status" value="1"/>
</dbReference>
<protein>
    <submittedName>
        <fullName evidence="2">GNAT superfamily N-acetyltransferase</fullName>
    </submittedName>
</protein>
<accession>A0A7X0JKV1</accession>
<dbReference type="GO" id="GO:0016747">
    <property type="term" value="F:acyltransferase activity, transferring groups other than amino-acyl groups"/>
    <property type="evidence" value="ECO:0007669"/>
    <property type="project" value="InterPro"/>
</dbReference>
<dbReference type="SUPFAM" id="SSF55729">
    <property type="entry name" value="Acyl-CoA N-acyltransferases (Nat)"/>
    <property type="match status" value="1"/>
</dbReference>
<evidence type="ECO:0000313" key="2">
    <source>
        <dbReference type="EMBL" id="MBB6508884.1"/>
    </source>
</evidence>
<evidence type="ECO:0000259" key="1">
    <source>
        <dbReference type="PROSITE" id="PS51186"/>
    </source>
</evidence>
<dbReference type="RefSeq" id="WP_246453985.1">
    <property type="nucleotide sequence ID" value="NZ_JACHBU010000003.1"/>
</dbReference>
<dbReference type="AlphaFoldDB" id="A0A7X0JKV1"/>
<keyword evidence="2" id="KW-0808">Transferase</keyword>
<dbReference type="InterPro" id="IPR052729">
    <property type="entry name" value="Acyl/Acetyltrans_Enzymes"/>
</dbReference>
<dbReference type="Pfam" id="PF00583">
    <property type="entry name" value="Acetyltransf_1"/>
    <property type="match status" value="1"/>
</dbReference>
<dbReference type="InterPro" id="IPR041496">
    <property type="entry name" value="YitH/HolE_GNAT"/>
</dbReference>
<sequence>MLTLAEVERLLDWAGDEGWNPGLADAAAFHAADPEGFFGCFVDGVLAAGISAVRYGSDFGFIGLYIAHPDFRGQGMGRRVWDAGMAHLEGRTIGLDGVSEQQQNYASIGFELFYETIRWSGRLEGAVISEVSNVSADILPAIIRYDGEVFSHTREAFLAEWLKPPRLAKALMKDGRARGYGVCRKCSDGFKIGPLFAMGTTEAVTLLQSLVAETECETVHIDVPAPQQGFSDYLSEAGFQKGFTTARMYRGLPPSARTADIFGVTTLELG</sequence>
<dbReference type="Proteomes" id="UP000585437">
    <property type="component" value="Unassembled WGS sequence"/>
</dbReference>
<dbReference type="PANTHER" id="PTHR47237:SF1">
    <property type="entry name" value="SLL0310 PROTEIN"/>
    <property type="match status" value="1"/>
</dbReference>
<comment type="caution">
    <text evidence="2">The sequence shown here is derived from an EMBL/GenBank/DDBJ whole genome shotgun (WGS) entry which is preliminary data.</text>
</comment>
<proteinExistence type="predicted"/>
<dbReference type="PANTHER" id="PTHR47237">
    <property type="entry name" value="SLL0310 PROTEIN"/>
    <property type="match status" value="1"/>
</dbReference>
<reference evidence="2 3" key="1">
    <citation type="submission" date="2020-08" db="EMBL/GenBank/DDBJ databases">
        <title>The Agave Microbiome: Exploring the role of microbial communities in plant adaptations to desert environments.</title>
        <authorList>
            <person name="Partida-Martinez L.P."/>
        </authorList>
    </citation>
    <scope>NUCLEOTIDE SEQUENCE [LARGE SCALE GENOMIC DNA]</scope>
    <source>
        <strain evidence="2 3">AS3.12</strain>
    </source>
</reference>
<feature type="domain" description="N-acetyltransferase" evidence="1">
    <location>
        <begin position="1"/>
        <end position="134"/>
    </location>
</feature>
<dbReference type="InterPro" id="IPR000182">
    <property type="entry name" value="GNAT_dom"/>
</dbReference>
<dbReference type="EMBL" id="JACHBU010000003">
    <property type="protein sequence ID" value="MBB6508884.1"/>
    <property type="molecule type" value="Genomic_DNA"/>
</dbReference>
<gene>
    <name evidence="2" type="ORF">F4695_002233</name>
</gene>
<keyword evidence="3" id="KW-1185">Reference proteome</keyword>
<dbReference type="Gene3D" id="3.40.630.30">
    <property type="match status" value="1"/>
</dbReference>
<dbReference type="PROSITE" id="PS51186">
    <property type="entry name" value="GNAT"/>
    <property type="match status" value="1"/>
</dbReference>
<name>A0A7X0JKV1_9HYPH</name>
<dbReference type="InterPro" id="IPR016181">
    <property type="entry name" value="Acyl_CoA_acyltransferase"/>
</dbReference>
<dbReference type="Gene3D" id="3.40.630.90">
    <property type="match status" value="1"/>
</dbReference>